<proteinExistence type="predicted"/>
<accession>A0A8J2RJZ1</accession>
<keyword evidence="4" id="KW-1185">Reference proteome</keyword>
<reference evidence="3" key="1">
    <citation type="submission" date="2021-11" db="EMBL/GenBank/DDBJ databases">
        <authorList>
            <person name="Schell T."/>
        </authorList>
    </citation>
    <scope>NUCLEOTIDE SEQUENCE</scope>
    <source>
        <strain evidence="3">M5</strain>
    </source>
</reference>
<feature type="signal peptide" evidence="2">
    <location>
        <begin position="1"/>
        <end position="20"/>
    </location>
</feature>
<dbReference type="Proteomes" id="UP000789390">
    <property type="component" value="Unassembled WGS sequence"/>
</dbReference>
<evidence type="ECO:0000256" key="2">
    <source>
        <dbReference type="SAM" id="SignalP"/>
    </source>
</evidence>
<evidence type="ECO:0000256" key="1">
    <source>
        <dbReference type="SAM" id="MobiDB-lite"/>
    </source>
</evidence>
<protein>
    <submittedName>
        <fullName evidence="3">Uncharacterized protein</fullName>
    </submittedName>
</protein>
<name>A0A8J2RJZ1_9CRUS</name>
<keyword evidence="2" id="KW-0732">Signal</keyword>
<feature type="compositionally biased region" description="Low complexity" evidence="1">
    <location>
        <begin position="268"/>
        <end position="285"/>
    </location>
</feature>
<feature type="compositionally biased region" description="Polar residues" evidence="1">
    <location>
        <begin position="286"/>
        <end position="302"/>
    </location>
</feature>
<evidence type="ECO:0000313" key="4">
    <source>
        <dbReference type="Proteomes" id="UP000789390"/>
    </source>
</evidence>
<dbReference type="AlphaFoldDB" id="A0A8J2RJZ1"/>
<feature type="region of interest" description="Disordered" evidence="1">
    <location>
        <begin position="44"/>
        <end position="63"/>
    </location>
</feature>
<comment type="caution">
    <text evidence="3">The sequence shown here is derived from an EMBL/GenBank/DDBJ whole genome shotgun (WGS) entry which is preliminary data.</text>
</comment>
<evidence type="ECO:0000313" key="3">
    <source>
        <dbReference type="EMBL" id="CAH0101188.1"/>
    </source>
</evidence>
<organism evidence="3 4">
    <name type="scientific">Daphnia galeata</name>
    <dbReference type="NCBI Taxonomy" id="27404"/>
    <lineage>
        <taxon>Eukaryota</taxon>
        <taxon>Metazoa</taxon>
        <taxon>Ecdysozoa</taxon>
        <taxon>Arthropoda</taxon>
        <taxon>Crustacea</taxon>
        <taxon>Branchiopoda</taxon>
        <taxon>Diplostraca</taxon>
        <taxon>Cladocera</taxon>
        <taxon>Anomopoda</taxon>
        <taxon>Daphniidae</taxon>
        <taxon>Daphnia</taxon>
    </lineage>
</organism>
<dbReference type="EMBL" id="CAKKLH010000054">
    <property type="protein sequence ID" value="CAH0101188.1"/>
    <property type="molecule type" value="Genomic_DNA"/>
</dbReference>
<sequence>MNFLNAAACLFLLHLSGCYAGPVRSLRTPAFKLHNVLTNIQRVTRSDQSSSRQDYDISNDENGGLAVTSNESFIGLPSTEAFGTEEPGTVNGNVFSFYLPGVSGETEQPALLLDADNVHSGLLHLDSIETVTPSSDIQGVIEAETYFKSVAAEEEPLSDNLVPQVPIETFKFHHSPTVAAPSDPVELPLIFPLVHFETAPPVTPISVADLPLETVLPFISTTSSLIPEKVEISSSLEATDHSTAISVPEQGDNVGALPLDLDPKVETQSSSSSVSFDSQIQVDQQPTCHSNTSYDRTTNVNPNEKDSSNRSLGSTPKLRQLGFPPVSNTNDNFNVQVNWTKFM</sequence>
<feature type="region of interest" description="Disordered" evidence="1">
    <location>
        <begin position="263"/>
        <end position="330"/>
    </location>
</feature>
<gene>
    <name evidence="3" type="ORF">DGAL_LOCUS3516</name>
</gene>
<feature type="chain" id="PRO_5035211481" evidence="2">
    <location>
        <begin position="21"/>
        <end position="343"/>
    </location>
</feature>
<dbReference type="OrthoDB" id="6340241at2759"/>